<dbReference type="AlphaFoldDB" id="I0Z0J9"/>
<accession>I0Z0J9</accession>
<reference evidence="2 3" key="1">
    <citation type="journal article" date="2012" name="Genome Biol.">
        <title>The genome of the polar eukaryotic microalga coccomyxa subellipsoidea reveals traits of cold adaptation.</title>
        <authorList>
            <person name="Blanc G."/>
            <person name="Agarkova I."/>
            <person name="Grimwood J."/>
            <person name="Kuo A."/>
            <person name="Brueggeman A."/>
            <person name="Dunigan D."/>
            <person name="Gurnon J."/>
            <person name="Ladunga I."/>
            <person name="Lindquist E."/>
            <person name="Lucas S."/>
            <person name="Pangilinan J."/>
            <person name="Proschold T."/>
            <person name="Salamov A."/>
            <person name="Schmutz J."/>
            <person name="Weeks D."/>
            <person name="Yamada T."/>
            <person name="Claverie J.M."/>
            <person name="Grigoriev I."/>
            <person name="Van Etten J."/>
            <person name="Lomsadze A."/>
            <person name="Borodovsky M."/>
        </authorList>
    </citation>
    <scope>NUCLEOTIDE SEQUENCE [LARGE SCALE GENOMIC DNA]</scope>
    <source>
        <strain evidence="2 3">C-169</strain>
    </source>
</reference>
<dbReference type="RefSeq" id="XP_005648712.1">
    <property type="nucleotide sequence ID" value="XM_005648655.1"/>
</dbReference>
<feature type="region of interest" description="Disordered" evidence="1">
    <location>
        <begin position="1"/>
        <end position="408"/>
    </location>
</feature>
<comment type="caution">
    <text evidence="2">The sequence shown here is derived from an EMBL/GenBank/DDBJ whole genome shotgun (WGS) entry which is preliminary data.</text>
</comment>
<feature type="compositionally biased region" description="Basic and acidic residues" evidence="1">
    <location>
        <begin position="147"/>
        <end position="197"/>
    </location>
</feature>
<dbReference type="EMBL" id="AGSI01000006">
    <property type="protein sequence ID" value="EIE24168.1"/>
    <property type="molecule type" value="Genomic_DNA"/>
</dbReference>
<dbReference type="OrthoDB" id="17187at75966"/>
<feature type="compositionally biased region" description="Pro residues" evidence="1">
    <location>
        <begin position="334"/>
        <end position="346"/>
    </location>
</feature>
<sequence>MLEHQPCANEERHMSAAEVSEQEANGVATEHLPPDQTGLNGCNGSGHAAVSPQENGLERHEPEVARTQAAQDRSEEMQSDKLVSGSESGVKISPADAQTAPCSSPALEEAEARPEAGLEKQNGSNGVDAAEKPGKGKGGSKQGSIESNKELKGREEEKGKDKGERSKSRGAKDSRKDSKGDRSRSKASKDKDKEKDKKRSRRSTRSRSRSRRRRGSKHRSPGKLSPPRKRRAHGSRSSSRSSSPSPRPRFSRGISPGAMPPRSRYTAGGMHRSPPFSRGAAPPAGPWGYGGGGPPYEPHGYGPPRGGYSPPRRWPGPGRSPPPYGYERPYGYGGPPPGGSRSPPPGQIYGRNPTTGSPLYGPPPPHQGGPWERALPLEPRPSAQGKVWGARSGWDSVAPDAPARDVPL</sequence>
<evidence type="ECO:0000313" key="3">
    <source>
        <dbReference type="Proteomes" id="UP000007264"/>
    </source>
</evidence>
<keyword evidence="3" id="KW-1185">Reference proteome</keyword>
<proteinExistence type="predicted"/>
<gene>
    <name evidence="2" type="ORF">COCSUDRAFT_47172</name>
</gene>
<dbReference type="Proteomes" id="UP000007264">
    <property type="component" value="Unassembled WGS sequence"/>
</dbReference>
<organism evidence="2 3">
    <name type="scientific">Coccomyxa subellipsoidea (strain C-169)</name>
    <name type="common">Green microalga</name>
    <dbReference type="NCBI Taxonomy" id="574566"/>
    <lineage>
        <taxon>Eukaryota</taxon>
        <taxon>Viridiplantae</taxon>
        <taxon>Chlorophyta</taxon>
        <taxon>core chlorophytes</taxon>
        <taxon>Trebouxiophyceae</taxon>
        <taxon>Trebouxiophyceae incertae sedis</taxon>
        <taxon>Coccomyxaceae</taxon>
        <taxon>Coccomyxa</taxon>
        <taxon>Coccomyxa subellipsoidea</taxon>
    </lineage>
</organism>
<feature type="compositionally biased region" description="Low complexity" evidence="1">
    <location>
        <begin position="298"/>
        <end position="311"/>
    </location>
</feature>
<dbReference type="GeneID" id="17042166"/>
<feature type="compositionally biased region" description="Basic residues" evidence="1">
    <location>
        <begin position="198"/>
        <end position="234"/>
    </location>
</feature>
<name>I0Z0J9_COCSC</name>
<feature type="compositionally biased region" description="Basic and acidic residues" evidence="1">
    <location>
        <begin position="1"/>
        <end position="15"/>
    </location>
</feature>
<evidence type="ECO:0000256" key="1">
    <source>
        <dbReference type="SAM" id="MobiDB-lite"/>
    </source>
</evidence>
<evidence type="ECO:0000313" key="2">
    <source>
        <dbReference type="EMBL" id="EIE24168.1"/>
    </source>
</evidence>
<feature type="non-terminal residue" evidence="2">
    <location>
        <position position="408"/>
    </location>
</feature>
<feature type="compositionally biased region" description="Pro residues" evidence="1">
    <location>
        <begin position="312"/>
        <end position="324"/>
    </location>
</feature>
<dbReference type="KEGG" id="csl:COCSUDRAFT_47172"/>
<protein>
    <submittedName>
        <fullName evidence="2">Uncharacterized protein</fullName>
    </submittedName>
</protein>
<feature type="compositionally biased region" description="Low complexity" evidence="1">
    <location>
        <begin position="235"/>
        <end position="244"/>
    </location>
</feature>